<dbReference type="STRING" id="905079.L1J7N2"/>
<feature type="domain" description="IPT/TIG" evidence="1">
    <location>
        <begin position="57"/>
        <end position="141"/>
    </location>
</feature>
<organism evidence="2">
    <name type="scientific">Guillardia theta (strain CCMP2712)</name>
    <name type="common">Cryptophyte</name>
    <dbReference type="NCBI Taxonomy" id="905079"/>
    <lineage>
        <taxon>Eukaryota</taxon>
        <taxon>Cryptophyceae</taxon>
        <taxon>Pyrenomonadales</taxon>
        <taxon>Geminigeraceae</taxon>
        <taxon>Guillardia</taxon>
    </lineage>
</organism>
<dbReference type="GO" id="GO:0008360">
    <property type="term" value="P:regulation of cell shape"/>
    <property type="evidence" value="ECO:0007669"/>
    <property type="project" value="TreeGrafter"/>
</dbReference>
<reference evidence="2 4" key="1">
    <citation type="journal article" date="2012" name="Nature">
        <title>Algal genomes reveal evolutionary mosaicism and the fate of nucleomorphs.</title>
        <authorList>
            <consortium name="DOE Joint Genome Institute"/>
            <person name="Curtis B.A."/>
            <person name="Tanifuji G."/>
            <person name="Burki F."/>
            <person name="Gruber A."/>
            <person name="Irimia M."/>
            <person name="Maruyama S."/>
            <person name="Arias M.C."/>
            <person name="Ball S.G."/>
            <person name="Gile G.H."/>
            <person name="Hirakawa Y."/>
            <person name="Hopkins J.F."/>
            <person name="Kuo A."/>
            <person name="Rensing S.A."/>
            <person name="Schmutz J."/>
            <person name="Symeonidi A."/>
            <person name="Elias M."/>
            <person name="Eveleigh R.J."/>
            <person name="Herman E.K."/>
            <person name="Klute M.J."/>
            <person name="Nakayama T."/>
            <person name="Obornik M."/>
            <person name="Reyes-Prieto A."/>
            <person name="Armbrust E.V."/>
            <person name="Aves S.J."/>
            <person name="Beiko R.G."/>
            <person name="Coutinho P."/>
            <person name="Dacks J.B."/>
            <person name="Durnford D.G."/>
            <person name="Fast N.M."/>
            <person name="Green B.R."/>
            <person name="Grisdale C.J."/>
            <person name="Hempel F."/>
            <person name="Henrissat B."/>
            <person name="Hoppner M.P."/>
            <person name="Ishida K."/>
            <person name="Kim E."/>
            <person name="Koreny L."/>
            <person name="Kroth P.G."/>
            <person name="Liu Y."/>
            <person name="Malik S.B."/>
            <person name="Maier U.G."/>
            <person name="McRose D."/>
            <person name="Mock T."/>
            <person name="Neilson J.A."/>
            <person name="Onodera N.T."/>
            <person name="Poole A.M."/>
            <person name="Pritham E.J."/>
            <person name="Richards T.A."/>
            <person name="Rocap G."/>
            <person name="Roy S.W."/>
            <person name="Sarai C."/>
            <person name="Schaack S."/>
            <person name="Shirato S."/>
            <person name="Slamovits C.H."/>
            <person name="Spencer D.F."/>
            <person name="Suzuki S."/>
            <person name="Worden A.Z."/>
            <person name="Zauner S."/>
            <person name="Barry K."/>
            <person name="Bell C."/>
            <person name="Bharti A.K."/>
            <person name="Crow J.A."/>
            <person name="Grimwood J."/>
            <person name="Kramer R."/>
            <person name="Lindquist E."/>
            <person name="Lucas S."/>
            <person name="Salamov A."/>
            <person name="McFadden G.I."/>
            <person name="Lane C.E."/>
            <person name="Keeling P.J."/>
            <person name="Gray M.W."/>
            <person name="Grigoriev I.V."/>
            <person name="Archibald J.M."/>
        </authorList>
    </citation>
    <scope>NUCLEOTIDE SEQUENCE</scope>
    <source>
        <strain evidence="2 4">CCMP2712</strain>
    </source>
</reference>
<dbReference type="SMART" id="SM00429">
    <property type="entry name" value="IPT"/>
    <property type="match status" value="2"/>
</dbReference>
<dbReference type="AlphaFoldDB" id="L1J7N2"/>
<dbReference type="CDD" id="cd00102">
    <property type="entry name" value="IPT"/>
    <property type="match status" value="1"/>
</dbReference>
<dbReference type="KEGG" id="gtt:GUITHDRAFT_139763"/>
<sequence>MKCMFQENIGSVVMEVQENEFVCYTPPSEIPGTVRLSLLSDSGKRIQSDLLFEYIPDLLAHSLFPSSGPSTSSSEVAVRGEYLPLNGSVKCVFGGQDTTGLVMTSSYMRCITPVSRQVGTIPFSLRIGKIAVGTPLKYEFVEAPQVFGMIPSQGPAEGGTRVLLYGAGFDVGQGIRCKFGLEDESESMAQISSSTALHCISRPGKAQNLTIGIGNSVIGFTFTKTPFELLEVMRIFRVYPTKVPVNRDTQITIEENRVTNHYILLREPVGSFKKNMAMFRVPYHGLR</sequence>
<proteinExistence type="predicted"/>
<reference evidence="3" key="3">
    <citation type="submission" date="2015-06" db="UniProtKB">
        <authorList>
            <consortium name="EnsemblProtists"/>
        </authorList>
    </citation>
    <scope>IDENTIFICATION</scope>
</reference>
<dbReference type="EnsemblProtists" id="EKX44536">
    <property type="protein sequence ID" value="EKX44536"/>
    <property type="gene ID" value="GUITHDRAFT_139763"/>
</dbReference>
<dbReference type="GO" id="GO:0007162">
    <property type="term" value="P:negative regulation of cell adhesion"/>
    <property type="evidence" value="ECO:0007669"/>
    <property type="project" value="TreeGrafter"/>
</dbReference>
<dbReference type="SUPFAM" id="SSF81296">
    <property type="entry name" value="E set domains"/>
    <property type="match status" value="2"/>
</dbReference>
<dbReference type="Gene3D" id="2.60.40.10">
    <property type="entry name" value="Immunoglobulins"/>
    <property type="match status" value="2"/>
</dbReference>
<feature type="domain" description="IPT/TIG" evidence="1">
    <location>
        <begin position="143"/>
        <end position="223"/>
    </location>
</feature>
<dbReference type="GO" id="GO:0017154">
    <property type="term" value="F:semaphorin receptor activity"/>
    <property type="evidence" value="ECO:0007669"/>
    <property type="project" value="InterPro"/>
</dbReference>
<dbReference type="EMBL" id="JH993004">
    <property type="protein sequence ID" value="EKX44536.1"/>
    <property type="molecule type" value="Genomic_DNA"/>
</dbReference>
<dbReference type="Proteomes" id="UP000011087">
    <property type="component" value="Unassembled WGS sequence"/>
</dbReference>
<evidence type="ECO:0000313" key="4">
    <source>
        <dbReference type="Proteomes" id="UP000011087"/>
    </source>
</evidence>
<protein>
    <recommendedName>
        <fullName evidence="1">IPT/TIG domain-containing protein</fullName>
    </recommendedName>
</protein>
<dbReference type="InterPro" id="IPR031148">
    <property type="entry name" value="Plexin"/>
</dbReference>
<evidence type="ECO:0000259" key="1">
    <source>
        <dbReference type="SMART" id="SM00429"/>
    </source>
</evidence>
<dbReference type="HOGENOM" id="CLU_971295_0_0_1"/>
<reference evidence="4" key="2">
    <citation type="submission" date="2012-11" db="EMBL/GenBank/DDBJ databases">
        <authorList>
            <person name="Kuo A."/>
            <person name="Curtis B.A."/>
            <person name="Tanifuji G."/>
            <person name="Burki F."/>
            <person name="Gruber A."/>
            <person name="Irimia M."/>
            <person name="Maruyama S."/>
            <person name="Arias M.C."/>
            <person name="Ball S.G."/>
            <person name="Gile G.H."/>
            <person name="Hirakawa Y."/>
            <person name="Hopkins J.F."/>
            <person name="Rensing S.A."/>
            <person name="Schmutz J."/>
            <person name="Symeonidi A."/>
            <person name="Elias M."/>
            <person name="Eveleigh R.J."/>
            <person name="Herman E.K."/>
            <person name="Klute M.J."/>
            <person name="Nakayama T."/>
            <person name="Obornik M."/>
            <person name="Reyes-Prieto A."/>
            <person name="Armbrust E.V."/>
            <person name="Aves S.J."/>
            <person name="Beiko R.G."/>
            <person name="Coutinho P."/>
            <person name="Dacks J.B."/>
            <person name="Durnford D.G."/>
            <person name="Fast N.M."/>
            <person name="Green B.R."/>
            <person name="Grisdale C."/>
            <person name="Hempe F."/>
            <person name="Henrissat B."/>
            <person name="Hoppner M.P."/>
            <person name="Ishida K.-I."/>
            <person name="Kim E."/>
            <person name="Koreny L."/>
            <person name="Kroth P.G."/>
            <person name="Liu Y."/>
            <person name="Malik S.-B."/>
            <person name="Maier U.G."/>
            <person name="McRose D."/>
            <person name="Mock T."/>
            <person name="Neilson J.A."/>
            <person name="Onodera N.T."/>
            <person name="Poole A.M."/>
            <person name="Pritham E.J."/>
            <person name="Richards T.A."/>
            <person name="Rocap G."/>
            <person name="Roy S.W."/>
            <person name="Sarai C."/>
            <person name="Schaack S."/>
            <person name="Shirato S."/>
            <person name="Slamovits C.H."/>
            <person name="Spencer D.F."/>
            <person name="Suzuki S."/>
            <person name="Worden A.Z."/>
            <person name="Zauner S."/>
            <person name="Barry K."/>
            <person name="Bell C."/>
            <person name="Bharti A.K."/>
            <person name="Crow J.A."/>
            <person name="Grimwood J."/>
            <person name="Kramer R."/>
            <person name="Lindquist E."/>
            <person name="Lucas S."/>
            <person name="Salamov A."/>
            <person name="McFadden G.I."/>
            <person name="Lane C.E."/>
            <person name="Keeling P.J."/>
            <person name="Gray M.W."/>
            <person name="Grigoriev I.V."/>
            <person name="Archibald J.M."/>
        </authorList>
    </citation>
    <scope>NUCLEOTIDE SEQUENCE</scope>
    <source>
        <strain evidence="4">CCMP2712</strain>
    </source>
</reference>
<dbReference type="PANTHER" id="PTHR22625:SF44">
    <property type="entry name" value="PLEXIN-B"/>
    <property type="match status" value="1"/>
</dbReference>
<keyword evidence="4" id="KW-1185">Reference proteome</keyword>
<dbReference type="InterPro" id="IPR002909">
    <property type="entry name" value="IPT_dom"/>
</dbReference>
<dbReference type="PANTHER" id="PTHR22625">
    <property type="entry name" value="PLEXIN"/>
    <property type="match status" value="1"/>
</dbReference>
<dbReference type="GO" id="GO:0030334">
    <property type="term" value="P:regulation of cell migration"/>
    <property type="evidence" value="ECO:0007669"/>
    <property type="project" value="TreeGrafter"/>
</dbReference>
<dbReference type="PaxDb" id="55529-EKX44536"/>
<dbReference type="RefSeq" id="XP_005831516.1">
    <property type="nucleotide sequence ID" value="XM_005831459.1"/>
</dbReference>
<dbReference type="GO" id="GO:0005886">
    <property type="term" value="C:plasma membrane"/>
    <property type="evidence" value="ECO:0007669"/>
    <property type="project" value="TreeGrafter"/>
</dbReference>
<dbReference type="GO" id="GO:0002116">
    <property type="term" value="C:semaphorin receptor complex"/>
    <property type="evidence" value="ECO:0007669"/>
    <property type="project" value="TreeGrafter"/>
</dbReference>
<gene>
    <name evidence="2" type="ORF">GUITHDRAFT_139763</name>
</gene>
<dbReference type="Pfam" id="PF01833">
    <property type="entry name" value="TIG"/>
    <property type="match status" value="2"/>
</dbReference>
<name>L1J7N2_GUITC</name>
<evidence type="ECO:0000313" key="3">
    <source>
        <dbReference type="EnsemblProtists" id="EKX44536"/>
    </source>
</evidence>
<dbReference type="InterPro" id="IPR013783">
    <property type="entry name" value="Ig-like_fold"/>
</dbReference>
<dbReference type="GeneID" id="17301100"/>
<accession>L1J7N2</accession>
<evidence type="ECO:0000313" key="2">
    <source>
        <dbReference type="EMBL" id="EKX44536.1"/>
    </source>
</evidence>
<dbReference type="InterPro" id="IPR014756">
    <property type="entry name" value="Ig_E-set"/>
</dbReference>